<dbReference type="InterPro" id="IPR016151">
    <property type="entry name" value="DNA_mismatch_repair_MutS_N"/>
</dbReference>
<evidence type="ECO:0000313" key="2">
    <source>
        <dbReference type="Proteomes" id="UP000242715"/>
    </source>
</evidence>
<sequence>MDENFDGFNNKLPELKLDSKQTQGFLSFFKTLPDDPRAIRFFDRRACRYFGMFSNDSIQLIAK</sequence>
<accession>A0A2Z6LM39</accession>
<gene>
    <name evidence="1" type="ORF">TSUD_193890</name>
</gene>
<dbReference type="AlphaFoldDB" id="A0A2Z6LM39"/>
<dbReference type="Proteomes" id="UP000242715">
    <property type="component" value="Unassembled WGS sequence"/>
</dbReference>
<dbReference type="GO" id="GO:0006298">
    <property type="term" value="P:mismatch repair"/>
    <property type="evidence" value="ECO:0007669"/>
    <property type="project" value="InterPro"/>
</dbReference>
<organism evidence="1 2">
    <name type="scientific">Trifolium subterraneum</name>
    <name type="common">Subterranean clover</name>
    <dbReference type="NCBI Taxonomy" id="3900"/>
    <lineage>
        <taxon>Eukaryota</taxon>
        <taxon>Viridiplantae</taxon>
        <taxon>Streptophyta</taxon>
        <taxon>Embryophyta</taxon>
        <taxon>Tracheophyta</taxon>
        <taxon>Spermatophyta</taxon>
        <taxon>Magnoliopsida</taxon>
        <taxon>eudicotyledons</taxon>
        <taxon>Gunneridae</taxon>
        <taxon>Pentapetalae</taxon>
        <taxon>rosids</taxon>
        <taxon>fabids</taxon>
        <taxon>Fabales</taxon>
        <taxon>Fabaceae</taxon>
        <taxon>Papilionoideae</taxon>
        <taxon>50 kb inversion clade</taxon>
        <taxon>NPAAA clade</taxon>
        <taxon>Hologalegina</taxon>
        <taxon>IRL clade</taxon>
        <taxon>Trifolieae</taxon>
        <taxon>Trifolium</taxon>
    </lineage>
</organism>
<name>A0A2Z6LM39_TRISU</name>
<dbReference type="GO" id="GO:0005524">
    <property type="term" value="F:ATP binding"/>
    <property type="evidence" value="ECO:0007669"/>
    <property type="project" value="InterPro"/>
</dbReference>
<dbReference type="Gene3D" id="3.40.1170.10">
    <property type="entry name" value="DNA repair protein MutS, domain I"/>
    <property type="match status" value="1"/>
</dbReference>
<dbReference type="GO" id="GO:0030983">
    <property type="term" value="F:mismatched DNA binding"/>
    <property type="evidence" value="ECO:0007669"/>
    <property type="project" value="InterPro"/>
</dbReference>
<reference evidence="2" key="1">
    <citation type="journal article" date="2017" name="Front. Plant Sci.">
        <title>Climate Clever Clovers: New Paradigm to Reduce the Environmental Footprint of Ruminants by Breeding Low Methanogenic Forages Utilizing Haplotype Variation.</title>
        <authorList>
            <person name="Kaur P."/>
            <person name="Appels R."/>
            <person name="Bayer P.E."/>
            <person name="Keeble-Gagnere G."/>
            <person name="Wang J."/>
            <person name="Hirakawa H."/>
            <person name="Shirasawa K."/>
            <person name="Vercoe P."/>
            <person name="Stefanova K."/>
            <person name="Durmic Z."/>
            <person name="Nichols P."/>
            <person name="Revell C."/>
            <person name="Isobe S.N."/>
            <person name="Edwards D."/>
            <person name="Erskine W."/>
        </authorList>
    </citation>
    <scope>NUCLEOTIDE SEQUENCE [LARGE SCALE GENOMIC DNA]</scope>
    <source>
        <strain evidence="2">cv. Daliak</strain>
    </source>
</reference>
<dbReference type="OrthoDB" id="121051at2759"/>
<proteinExistence type="predicted"/>
<evidence type="ECO:0000313" key="1">
    <source>
        <dbReference type="EMBL" id="GAU19052.1"/>
    </source>
</evidence>
<dbReference type="EMBL" id="DF973192">
    <property type="protein sequence ID" value="GAU19052.1"/>
    <property type="molecule type" value="Genomic_DNA"/>
</dbReference>
<keyword evidence="2" id="KW-1185">Reference proteome</keyword>
<protein>
    <submittedName>
        <fullName evidence="1">Uncharacterized protein</fullName>
    </submittedName>
</protein>